<protein>
    <submittedName>
        <fullName evidence="4">NAD-P-binding protein</fullName>
    </submittedName>
</protein>
<keyword evidence="5" id="KW-1185">Reference proteome</keyword>
<dbReference type="PANTHER" id="PTHR44196">
    <property type="entry name" value="DEHYDROGENASE/REDUCTASE SDR FAMILY MEMBER 7B"/>
    <property type="match status" value="1"/>
</dbReference>
<comment type="similarity">
    <text evidence="1">Belongs to the short-chain dehydrogenases/reductases (SDR) family.</text>
</comment>
<dbReference type="InterPro" id="IPR036291">
    <property type="entry name" value="NAD(P)-bd_dom_sf"/>
</dbReference>
<dbReference type="OrthoDB" id="1933717at2759"/>
<evidence type="ECO:0000256" key="2">
    <source>
        <dbReference type="ARBA" id="ARBA00023002"/>
    </source>
</evidence>
<dbReference type="PANTHER" id="PTHR44196:SF1">
    <property type="entry name" value="DEHYDROGENASE_REDUCTASE SDR FAMILY MEMBER 7B"/>
    <property type="match status" value="1"/>
</dbReference>
<dbReference type="STRING" id="1314777.A0A164N769"/>
<dbReference type="GO" id="GO:0016491">
    <property type="term" value="F:oxidoreductase activity"/>
    <property type="evidence" value="ECO:0007669"/>
    <property type="project" value="UniProtKB-KW"/>
</dbReference>
<dbReference type="Pfam" id="PF00106">
    <property type="entry name" value="adh_short"/>
    <property type="match status" value="1"/>
</dbReference>
<organism evidence="4 5">
    <name type="scientific">Sistotremastrum niveocremeum HHB9708</name>
    <dbReference type="NCBI Taxonomy" id="1314777"/>
    <lineage>
        <taxon>Eukaryota</taxon>
        <taxon>Fungi</taxon>
        <taxon>Dikarya</taxon>
        <taxon>Basidiomycota</taxon>
        <taxon>Agaricomycotina</taxon>
        <taxon>Agaricomycetes</taxon>
        <taxon>Sistotremastrales</taxon>
        <taxon>Sistotremastraceae</taxon>
        <taxon>Sertulicium</taxon>
        <taxon>Sertulicium niveocremeum</taxon>
    </lineage>
</organism>
<feature type="domain" description="Ketoreductase" evidence="3">
    <location>
        <begin position="34"/>
        <end position="198"/>
    </location>
</feature>
<evidence type="ECO:0000313" key="4">
    <source>
        <dbReference type="EMBL" id="KZS87419.1"/>
    </source>
</evidence>
<dbReference type="EMBL" id="KV419450">
    <property type="protein sequence ID" value="KZS87419.1"/>
    <property type="molecule type" value="Genomic_DNA"/>
</dbReference>
<reference evidence="4 5" key="1">
    <citation type="journal article" date="2016" name="Mol. Biol. Evol.">
        <title>Comparative Genomics of Early-Diverging Mushroom-Forming Fungi Provides Insights into the Origins of Lignocellulose Decay Capabilities.</title>
        <authorList>
            <person name="Nagy L.G."/>
            <person name="Riley R."/>
            <person name="Tritt A."/>
            <person name="Adam C."/>
            <person name="Daum C."/>
            <person name="Floudas D."/>
            <person name="Sun H."/>
            <person name="Yadav J.S."/>
            <person name="Pangilinan J."/>
            <person name="Larsson K.H."/>
            <person name="Matsuura K."/>
            <person name="Barry K."/>
            <person name="Labutti K."/>
            <person name="Kuo R."/>
            <person name="Ohm R.A."/>
            <person name="Bhattacharya S.S."/>
            <person name="Shirouzu T."/>
            <person name="Yoshinaga Y."/>
            <person name="Martin F.M."/>
            <person name="Grigoriev I.V."/>
            <person name="Hibbett D.S."/>
        </authorList>
    </citation>
    <scope>NUCLEOTIDE SEQUENCE [LARGE SCALE GENOMIC DNA]</scope>
    <source>
        <strain evidence="4 5">HHB9708</strain>
    </source>
</reference>
<dbReference type="SMART" id="SM00822">
    <property type="entry name" value="PKS_KR"/>
    <property type="match status" value="1"/>
</dbReference>
<gene>
    <name evidence="4" type="ORF">SISNIDRAFT_460927</name>
</gene>
<dbReference type="SUPFAM" id="SSF51735">
    <property type="entry name" value="NAD(P)-binding Rossmann-fold domains"/>
    <property type="match status" value="1"/>
</dbReference>
<name>A0A164N769_9AGAM</name>
<proteinExistence type="inferred from homology"/>
<dbReference type="Proteomes" id="UP000076722">
    <property type="component" value="Unassembled WGS sequence"/>
</dbReference>
<evidence type="ECO:0000259" key="3">
    <source>
        <dbReference type="SMART" id="SM00822"/>
    </source>
</evidence>
<keyword evidence="2" id="KW-0560">Oxidoreductase</keyword>
<dbReference type="InterPro" id="IPR002347">
    <property type="entry name" value="SDR_fam"/>
</dbReference>
<dbReference type="AlphaFoldDB" id="A0A164N769"/>
<evidence type="ECO:0000256" key="1">
    <source>
        <dbReference type="ARBA" id="ARBA00006484"/>
    </source>
</evidence>
<dbReference type="Gene3D" id="3.40.50.720">
    <property type="entry name" value="NAD(P)-binding Rossmann-like Domain"/>
    <property type="match status" value="1"/>
</dbReference>
<dbReference type="PRINTS" id="PR00081">
    <property type="entry name" value="GDHRDH"/>
</dbReference>
<dbReference type="InterPro" id="IPR057326">
    <property type="entry name" value="KR_dom"/>
</dbReference>
<sequence>MSIPREDLPVTERHDVYPAIDPQPHFDNQTYRDKVVLITGSSRGIGQEIALFYAKSGAIVVLVARQQDTLDEVKNAIAKDVPAATIATFVADVKNTKEVQAAVEGAVEKFGKLDIVFANAGKGNEWKKPFTECDPDDWWSTMEVNVRGVYNAAHYSLPHLDKTGGYFIITSSVGAQMRRPFGSAYELSKHTLGRLNEFIKIEHPQVKSMAVHPGGILTKLADLVPEIHKYLVDTLQLPAATMLQLTSGKYDWFSGRFVSANWDLAEVEGKYKEKILAEEALVSRLAIPA</sequence>
<evidence type="ECO:0000313" key="5">
    <source>
        <dbReference type="Proteomes" id="UP000076722"/>
    </source>
</evidence>
<dbReference type="GO" id="GO:0016020">
    <property type="term" value="C:membrane"/>
    <property type="evidence" value="ECO:0007669"/>
    <property type="project" value="TreeGrafter"/>
</dbReference>
<dbReference type="CDD" id="cd05233">
    <property type="entry name" value="SDR_c"/>
    <property type="match status" value="1"/>
</dbReference>
<accession>A0A164N769</accession>